<feature type="compositionally biased region" description="Polar residues" evidence="1">
    <location>
        <begin position="349"/>
        <end position="370"/>
    </location>
</feature>
<comment type="caution">
    <text evidence="3">The sequence shown here is derived from an EMBL/GenBank/DDBJ whole genome shotgun (WGS) entry which is preliminary data.</text>
</comment>
<feature type="domain" description="AB hydrolase-1" evidence="2">
    <location>
        <begin position="445"/>
        <end position="569"/>
    </location>
</feature>
<dbReference type="GO" id="GO:0000432">
    <property type="term" value="P:positive regulation of transcription from RNA polymerase II promoter by glucose"/>
    <property type="evidence" value="ECO:0007669"/>
    <property type="project" value="TreeGrafter"/>
</dbReference>
<evidence type="ECO:0000259" key="2">
    <source>
        <dbReference type="Pfam" id="PF00561"/>
    </source>
</evidence>
<gene>
    <name evidence="3" type="ORF">CAC42_5502</name>
</gene>
<dbReference type="InterPro" id="IPR018818">
    <property type="entry name" value="Stb3"/>
</dbReference>
<feature type="compositionally biased region" description="Low complexity" evidence="1">
    <location>
        <begin position="271"/>
        <end position="281"/>
    </location>
</feature>
<keyword evidence="4" id="KW-1185">Reference proteome</keyword>
<dbReference type="EMBL" id="NKHZ01000025">
    <property type="protein sequence ID" value="PNS20052.1"/>
    <property type="molecule type" value="Genomic_DNA"/>
</dbReference>
<evidence type="ECO:0000256" key="1">
    <source>
        <dbReference type="SAM" id="MobiDB-lite"/>
    </source>
</evidence>
<dbReference type="STRING" id="2082308.A0A2K1QYD0"/>
<proteinExistence type="predicted"/>
<dbReference type="GO" id="GO:0043565">
    <property type="term" value="F:sequence-specific DNA binding"/>
    <property type="evidence" value="ECO:0007669"/>
    <property type="project" value="TreeGrafter"/>
</dbReference>
<dbReference type="OrthoDB" id="19657at2759"/>
<dbReference type="Pfam" id="PF00561">
    <property type="entry name" value="Abhydrolase_1"/>
    <property type="match status" value="1"/>
</dbReference>
<dbReference type="GO" id="GO:0005634">
    <property type="term" value="C:nucleus"/>
    <property type="evidence" value="ECO:0007669"/>
    <property type="project" value="TreeGrafter"/>
</dbReference>
<dbReference type="Gene3D" id="3.40.50.1820">
    <property type="entry name" value="alpha/beta hydrolase"/>
    <property type="match status" value="1"/>
</dbReference>
<dbReference type="AlphaFoldDB" id="A0A2K1QYD0"/>
<feature type="region of interest" description="Disordered" evidence="1">
    <location>
        <begin position="332"/>
        <end position="378"/>
    </location>
</feature>
<dbReference type="PANTHER" id="PTHR28164">
    <property type="entry name" value="PROTEIN STB3"/>
    <property type="match status" value="1"/>
</dbReference>
<dbReference type="InParanoid" id="A0A2K1QYD0"/>
<dbReference type="InterPro" id="IPR029058">
    <property type="entry name" value="AB_hydrolase_fold"/>
</dbReference>
<dbReference type="PANTHER" id="PTHR28164:SF1">
    <property type="entry name" value="PROTEIN STB3"/>
    <property type="match status" value="1"/>
</dbReference>
<sequence length="732" mass="79638">MAQPAPSAITMAFSKQSASIDIVGTGSQHASARFTAPAKGHHGLLLTPPNSISPNLPAHAVRAGLASPPHRPLDHDLDLQDAVEHAKAQDQPNLAPTPLSKEALSGLEKAELITPALLAKDYLPKILLGHGDVAIRHVIGCLNNDVPGFSKMEPAKARRVVVAALENRTGGGPDGNIQFVKVGWGRWLAHTKGEAPSSRSINTFNRSRLSPAASDVSSCAASYSSTYPVNKKLMNSKAILGQSYTGSDMPSLDEGLEDMSISDHCADDMSLDGSDSDSTSDTADDETDEEDWAAIGPVALRERESKLSAATGGVRRNYNLLCIPGPVYKRRMSSTSGISKTSRPRIASSAPQDSSLSRRYSSQYNFNNKRAANPTDLDPEREAARALLSLGSLPLTAAELKAHPEYPHITWDLKPAKSGISSVAEGRGGPIDIAWEVHGSGPRHLLWIMGLASLKEAWQRQTKDFAHTESTTYSSLLVDNRGMGLSSKPMMRYSTSQMALDIYEVLHHVKWTSPRSLHIIGISMGGMIAQELALLAPDLVSSLTLVSTAPRIVNTIGWVENLRNRVNLFLPKSLDEQIRQTKGNMYTQDWLEGEDETESIVQRFPTNGDRFAAGEVKKRGDAERFSRVGFICQAVAAGWHYKSKEQLEDLAERVGRERIAVVHGTEDRMLVFHHAEMLLDELGGESSGISKFFFEGQGHVIPIEKRKEFKEIIVGMCEKGEKANERLGAKLG</sequence>
<dbReference type="Proteomes" id="UP000243797">
    <property type="component" value="Unassembled WGS sequence"/>
</dbReference>
<dbReference type="Pfam" id="PF10330">
    <property type="entry name" value="Stb3"/>
    <property type="match status" value="1"/>
</dbReference>
<organism evidence="3 4">
    <name type="scientific">Sphaceloma murrayae</name>
    <dbReference type="NCBI Taxonomy" id="2082308"/>
    <lineage>
        <taxon>Eukaryota</taxon>
        <taxon>Fungi</taxon>
        <taxon>Dikarya</taxon>
        <taxon>Ascomycota</taxon>
        <taxon>Pezizomycotina</taxon>
        <taxon>Dothideomycetes</taxon>
        <taxon>Dothideomycetidae</taxon>
        <taxon>Myriangiales</taxon>
        <taxon>Elsinoaceae</taxon>
        <taxon>Sphaceloma</taxon>
    </lineage>
</organism>
<evidence type="ECO:0000313" key="3">
    <source>
        <dbReference type="EMBL" id="PNS20052.1"/>
    </source>
</evidence>
<reference evidence="3 4" key="1">
    <citation type="submission" date="2017-06" db="EMBL/GenBank/DDBJ databases">
        <title>Draft genome sequence of a variant of Elsinoe murrayae.</title>
        <authorList>
            <person name="Cheng Q."/>
        </authorList>
    </citation>
    <scope>NUCLEOTIDE SEQUENCE [LARGE SCALE GENOMIC DNA]</scope>
    <source>
        <strain evidence="3 4">CQ-2017a</strain>
    </source>
</reference>
<feature type="region of interest" description="Disordered" evidence="1">
    <location>
        <begin position="264"/>
        <end position="298"/>
    </location>
</feature>
<feature type="compositionally biased region" description="Acidic residues" evidence="1">
    <location>
        <begin position="282"/>
        <end position="292"/>
    </location>
</feature>
<protein>
    <submittedName>
        <fullName evidence="3">Protein STB3</fullName>
    </submittedName>
</protein>
<dbReference type="SUPFAM" id="SSF53474">
    <property type="entry name" value="alpha/beta-Hydrolases"/>
    <property type="match status" value="1"/>
</dbReference>
<evidence type="ECO:0000313" key="4">
    <source>
        <dbReference type="Proteomes" id="UP000243797"/>
    </source>
</evidence>
<accession>A0A2K1QYD0</accession>
<name>A0A2K1QYD0_9PEZI</name>
<dbReference type="InterPro" id="IPR000073">
    <property type="entry name" value="AB_hydrolase_1"/>
</dbReference>